<gene>
    <name evidence="2" type="ORF">Q9L58_000437</name>
</gene>
<feature type="region of interest" description="Disordered" evidence="1">
    <location>
        <begin position="70"/>
        <end position="89"/>
    </location>
</feature>
<feature type="compositionally biased region" description="Polar residues" evidence="1">
    <location>
        <begin position="73"/>
        <end position="89"/>
    </location>
</feature>
<dbReference type="Proteomes" id="UP001447188">
    <property type="component" value="Unassembled WGS sequence"/>
</dbReference>
<name>A0ABR3GXN2_9PEZI</name>
<evidence type="ECO:0000313" key="3">
    <source>
        <dbReference type="Proteomes" id="UP001447188"/>
    </source>
</evidence>
<proteinExistence type="predicted"/>
<sequence>MFAPPPPFQPHGAPDDSNQTSEMSGSTNPQTPFTPTHSFPVHLDLQHPHPQHSIFPPPPDRMVHFDDLHQGHHQQQPTQMFGGTLETSLNPKSRHLSVIESNPLLRSISFFPPDNDQLRDANPPGKIEHHDQNPNEDRETRFEDFGSRVDSSQDPSSRAAAHRLQRYCLDYYLSDRLADVNLFVKQIGEELEWSGQFNAHSFILGRSTKLARLIEDTIERNDEQALAGTEVVGELNRNAPMTAWADEMENELRDDEHLVSTTRTTSSRKVVVQLETSDKYLSRDSFLLALRWLYGGEDWELDAYLDPSHPKYRTLEWTRENAKKAEQGPTDELIAGLESISLGSVKEAKSEEVHMLERSFALLAAGTLLGVDEVIDKGSWGIRRWGMRFEGGAFERLLAFILEGSEEVNYDEALVNGVSGSKARYGMFTKHLLDEATAFLVKGLPNPFKFNPKAPPSKYLVRLPNNPHQSSTSLSTPERPVVGNFNNSDMLREAYSTVLLSMPFNLLRTILEHDGFATRSGDRRGIARYDIAKAVVHERERRRKYCFKVARERRVSICSETAEVGIADERNTDPNTGSNRASVPLNEKEELESENLYWEESVLCTFGHGGNGLEISRRRKGGSNGGRVLWKVGDNPVKI</sequence>
<feature type="compositionally biased region" description="Polar residues" evidence="1">
    <location>
        <begin position="16"/>
        <end position="37"/>
    </location>
</feature>
<protein>
    <submittedName>
        <fullName evidence="2">Uncharacterized protein</fullName>
    </submittedName>
</protein>
<evidence type="ECO:0000313" key="2">
    <source>
        <dbReference type="EMBL" id="KAL0640467.1"/>
    </source>
</evidence>
<organism evidence="2 3">
    <name type="scientific">Discina gigas</name>
    <dbReference type="NCBI Taxonomy" id="1032678"/>
    <lineage>
        <taxon>Eukaryota</taxon>
        <taxon>Fungi</taxon>
        <taxon>Dikarya</taxon>
        <taxon>Ascomycota</taxon>
        <taxon>Pezizomycotina</taxon>
        <taxon>Pezizomycetes</taxon>
        <taxon>Pezizales</taxon>
        <taxon>Discinaceae</taxon>
        <taxon>Discina</taxon>
    </lineage>
</organism>
<reference evidence="2 3" key="1">
    <citation type="submission" date="2024-02" db="EMBL/GenBank/DDBJ databases">
        <title>Discinaceae phylogenomics.</title>
        <authorList>
            <person name="Dirks A.C."/>
            <person name="James T.Y."/>
        </authorList>
    </citation>
    <scope>NUCLEOTIDE SEQUENCE [LARGE SCALE GENOMIC DNA]</scope>
    <source>
        <strain evidence="2 3">ACD0624</strain>
    </source>
</reference>
<keyword evidence="3" id="KW-1185">Reference proteome</keyword>
<evidence type="ECO:0000256" key="1">
    <source>
        <dbReference type="SAM" id="MobiDB-lite"/>
    </source>
</evidence>
<accession>A0ABR3GXN2</accession>
<feature type="compositionally biased region" description="Basic and acidic residues" evidence="1">
    <location>
        <begin position="126"/>
        <end position="147"/>
    </location>
</feature>
<dbReference type="PANTHER" id="PTHR47369:SF1">
    <property type="entry name" value="BTB_POZ DOMAIN-CONTAINING PROTEIN"/>
    <property type="match status" value="1"/>
</dbReference>
<feature type="region of interest" description="Disordered" evidence="1">
    <location>
        <begin position="1"/>
        <end position="65"/>
    </location>
</feature>
<feature type="region of interest" description="Disordered" evidence="1">
    <location>
        <begin position="110"/>
        <end position="159"/>
    </location>
</feature>
<dbReference type="PANTHER" id="PTHR47369">
    <property type="entry name" value="BTB/POZ DOMAIN-CONTAINING PROTEIN"/>
    <property type="match status" value="1"/>
</dbReference>
<dbReference type="EMBL" id="JBBBZM010000003">
    <property type="protein sequence ID" value="KAL0640467.1"/>
    <property type="molecule type" value="Genomic_DNA"/>
</dbReference>
<comment type="caution">
    <text evidence="2">The sequence shown here is derived from an EMBL/GenBank/DDBJ whole genome shotgun (WGS) entry which is preliminary data.</text>
</comment>